<dbReference type="InterPro" id="IPR010982">
    <property type="entry name" value="Lambda_DNA-bd_dom_sf"/>
</dbReference>
<dbReference type="SUPFAM" id="SSF141571">
    <property type="entry name" value="Pentapeptide repeat-like"/>
    <property type="match status" value="1"/>
</dbReference>
<feature type="repeat" description="WD" evidence="3">
    <location>
        <begin position="962"/>
        <end position="998"/>
    </location>
</feature>
<dbReference type="Gene3D" id="1.10.260.40">
    <property type="entry name" value="lambda repressor-like DNA-binding domains"/>
    <property type="match status" value="1"/>
</dbReference>
<dbReference type="PROSITE" id="PS50082">
    <property type="entry name" value="WD_REPEATS_2"/>
    <property type="match status" value="13"/>
</dbReference>
<feature type="repeat" description="WD" evidence="3">
    <location>
        <begin position="626"/>
        <end position="667"/>
    </location>
</feature>
<organism evidence="6 7">
    <name type="scientific">Thermosporothrix hazakensis</name>
    <dbReference type="NCBI Taxonomy" id="644383"/>
    <lineage>
        <taxon>Bacteria</taxon>
        <taxon>Bacillati</taxon>
        <taxon>Chloroflexota</taxon>
        <taxon>Ktedonobacteria</taxon>
        <taxon>Ktedonobacterales</taxon>
        <taxon>Thermosporotrichaceae</taxon>
        <taxon>Thermosporothrix</taxon>
    </lineage>
</organism>
<evidence type="ECO:0000256" key="1">
    <source>
        <dbReference type="ARBA" id="ARBA00022574"/>
    </source>
</evidence>
<dbReference type="AlphaFoldDB" id="A0A326U2Q8"/>
<dbReference type="InterPro" id="IPR001646">
    <property type="entry name" value="5peptide_repeat"/>
</dbReference>
<dbReference type="PRINTS" id="PR00320">
    <property type="entry name" value="GPROTEINBRPT"/>
</dbReference>
<gene>
    <name evidence="6" type="ORF">EI42_04206</name>
</gene>
<dbReference type="InterPro" id="IPR001387">
    <property type="entry name" value="Cro/C1-type_HTH"/>
</dbReference>
<evidence type="ECO:0000259" key="5">
    <source>
        <dbReference type="PROSITE" id="PS50943"/>
    </source>
</evidence>
<dbReference type="InterPro" id="IPR020472">
    <property type="entry name" value="WD40_PAC1"/>
</dbReference>
<dbReference type="CDD" id="cd00093">
    <property type="entry name" value="HTH_XRE"/>
    <property type="match status" value="1"/>
</dbReference>
<feature type="repeat" description="WD" evidence="3">
    <location>
        <begin position="794"/>
        <end position="835"/>
    </location>
</feature>
<dbReference type="PANTHER" id="PTHR19879">
    <property type="entry name" value="TRANSCRIPTION INITIATION FACTOR TFIID"/>
    <property type="match status" value="1"/>
</dbReference>
<dbReference type="InterPro" id="IPR027417">
    <property type="entry name" value="P-loop_NTPase"/>
</dbReference>
<dbReference type="PROSITE" id="PS50943">
    <property type="entry name" value="HTH_CROC1"/>
    <property type="match status" value="1"/>
</dbReference>
<keyword evidence="1 3" id="KW-0853">WD repeat</keyword>
<dbReference type="SMART" id="SM00320">
    <property type="entry name" value="WD40"/>
    <property type="match status" value="14"/>
</dbReference>
<dbReference type="Pfam" id="PF00931">
    <property type="entry name" value="NB-ARC"/>
    <property type="match status" value="1"/>
</dbReference>
<feature type="repeat" description="WD" evidence="3">
    <location>
        <begin position="710"/>
        <end position="751"/>
    </location>
</feature>
<evidence type="ECO:0000313" key="7">
    <source>
        <dbReference type="Proteomes" id="UP000248806"/>
    </source>
</evidence>
<feature type="compositionally biased region" description="Basic and acidic residues" evidence="4">
    <location>
        <begin position="74"/>
        <end position="90"/>
    </location>
</feature>
<dbReference type="RefSeq" id="WP_111324540.1">
    <property type="nucleotide sequence ID" value="NZ_BIFX01000001.1"/>
</dbReference>
<feature type="repeat" description="WD" evidence="3">
    <location>
        <begin position="752"/>
        <end position="793"/>
    </location>
</feature>
<dbReference type="PROSITE" id="PS50294">
    <property type="entry name" value="WD_REPEATS_REGION"/>
    <property type="match status" value="13"/>
</dbReference>
<keyword evidence="2" id="KW-0677">Repeat</keyword>
<dbReference type="SMART" id="SM00530">
    <property type="entry name" value="HTH_XRE"/>
    <property type="match status" value="1"/>
</dbReference>
<feature type="repeat" description="WD" evidence="3">
    <location>
        <begin position="1132"/>
        <end position="1173"/>
    </location>
</feature>
<feature type="repeat" description="WD" evidence="3">
    <location>
        <begin position="836"/>
        <end position="877"/>
    </location>
</feature>
<feature type="repeat" description="WD" evidence="3">
    <location>
        <begin position="1004"/>
        <end position="1038"/>
    </location>
</feature>
<feature type="repeat" description="WD" evidence="3">
    <location>
        <begin position="668"/>
        <end position="709"/>
    </location>
</feature>
<reference evidence="6 7" key="1">
    <citation type="submission" date="2018-06" db="EMBL/GenBank/DDBJ databases">
        <title>Genomic Encyclopedia of Archaeal and Bacterial Type Strains, Phase II (KMG-II): from individual species to whole genera.</title>
        <authorList>
            <person name="Goeker M."/>
        </authorList>
    </citation>
    <scope>NUCLEOTIDE SEQUENCE [LARGE SCALE GENOMIC DNA]</scope>
    <source>
        <strain evidence="6 7">ATCC BAA-1881</strain>
    </source>
</reference>
<dbReference type="GO" id="GO:0003677">
    <property type="term" value="F:DNA binding"/>
    <property type="evidence" value="ECO:0007669"/>
    <property type="project" value="InterPro"/>
</dbReference>
<dbReference type="GO" id="GO:0043531">
    <property type="term" value="F:ADP binding"/>
    <property type="evidence" value="ECO:0007669"/>
    <property type="project" value="InterPro"/>
</dbReference>
<feature type="repeat" description="WD" evidence="3">
    <location>
        <begin position="878"/>
        <end position="919"/>
    </location>
</feature>
<dbReference type="InterPro" id="IPR036322">
    <property type="entry name" value="WD40_repeat_dom_sf"/>
</dbReference>
<feature type="repeat" description="WD" evidence="3">
    <location>
        <begin position="920"/>
        <end position="961"/>
    </location>
</feature>
<evidence type="ECO:0000256" key="3">
    <source>
        <dbReference type="PROSITE-ProRule" id="PRU00221"/>
    </source>
</evidence>
<dbReference type="Gene3D" id="3.40.50.300">
    <property type="entry name" value="P-loop containing nucleotide triphosphate hydrolases"/>
    <property type="match status" value="1"/>
</dbReference>
<dbReference type="SUPFAM" id="SSF52540">
    <property type="entry name" value="P-loop containing nucleoside triphosphate hydrolases"/>
    <property type="match status" value="1"/>
</dbReference>
<dbReference type="PROSITE" id="PS00678">
    <property type="entry name" value="WD_REPEATS_1"/>
    <property type="match status" value="6"/>
</dbReference>
<dbReference type="Pfam" id="PF01381">
    <property type="entry name" value="HTH_3"/>
    <property type="match status" value="1"/>
</dbReference>
<feature type="repeat" description="WD" evidence="3">
    <location>
        <begin position="1048"/>
        <end position="1089"/>
    </location>
</feature>
<dbReference type="Pfam" id="PF00400">
    <property type="entry name" value="WD40"/>
    <property type="match status" value="8"/>
</dbReference>
<dbReference type="SUPFAM" id="SSF47413">
    <property type="entry name" value="lambda repressor-like DNA-binding domains"/>
    <property type="match status" value="1"/>
</dbReference>
<comment type="caution">
    <text evidence="6">The sequence shown here is derived from an EMBL/GenBank/DDBJ whole genome shotgun (WGS) entry which is preliminary data.</text>
</comment>
<dbReference type="InterPro" id="IPR002182">
    <property type="entry name" value="NB-ARC"/>
</dbReference>
<keyword evidence="7" id="KW-1185">Reference proteome</keyword>
<dbReference type="PRINTS" id="PR00364">
    <property type="entry name" value="DISEASERSIST"/>
</dbReference>
<protein>
    <submittedName>
        <fullName evidence="6">WD40 repeat protein</fullName>
    </submittedName>
</protein>
<dbReference type="InterPro" id="IPR019775">
    <property type="entry name" value="WD40_repeat_CS"/>
</dbReference>
<dbReference type="CDD" id="cd00200">
    <property type="entry name" value="WD40"/>
    <property type="match status" value="3"/>
</dbReference>
<feature type="region of interest" description="Disordered" evidence="4">
    <location>
        <begin position="70"/>
        <end position="90"/>
    </location>
</feature>
<dbReference type="InterPro" id="IPR015943">
    <property type="entry name" value="WD40/YVTN_repeat-like_dom_sf"/>
</dbReference>
<evidence type="ECO:0000313" key="6">
    <source>
        <dbReference type="EMBL" id="PZW25713.1"/>
    </source>
</evidence>
<feature type="domain" description="HTH cro/C1-type" evidence="5">
    <location>
        <begin position="19"/>
        <end position="73"/>
    </location>
</feature>
<name>A0A326U2Q8_THEHA</name>
<dbReference type="PANTHER" id="PTHR19879:SF9">
    <property type="entry name" value="TRANSCRIPTION INITIATION FACTOR TFIID SUBUNIT 5"/>
    <property type="match status" value="1"/>
</dbReference>
<evidence type="ECO:0000256" key="4">
    <source>
        <dbReference type="SAM" id="MobiDB-lite"/>
    </source>
</evidence>
<proteinExistence type="predicted"/>
<dbReference type="Proteomes" id="UP000248806">
    <property type="component" value="Unassembled WGS sequence"/>
</dbReference>
<evidence type="ECO:0000256" key="2">
    <source>
        <dbReference type="ARBA" id="ARBA00022737"/>
    </source>
</evidence>
<dbReference type="EMBL" id="QKUF01000017">
    <property type="protein sequence ID" value="PZW25713.1"/>
    <property type="molecule type" value="Genomic_DNA"/>
</dbReference>
<feature type="repeat" description="WD" evidence="3">
    <location>
        <begin position="1090"/>
        <end position="1131"/>
    </location>
</feature>
<dbReference type="Gene3D" id="2.130.10.10">
    <property type="entry name" value="YVTN repeat-like/Quinoprotein amine dehydrogenase"/>
    <property type="match status" value="7"/>
</dbReference>
<sequence length="1207" mass="134998">MGRKEKKVSTEQNAIGARMRLARQEKNISLSKMAQLIRYTKGRLSSVENGHGQPSLELIRAYEEALGMRSGTLSRDERSPDNMRKEQSVKSDQFEPLVVQAKKEANAPEVGNKPARSFVEYADEAPRLHTFYGRESELIELRKWLVHDRCRVVTLLGIGGIGKTVLATRLKEEVKSQFAFVYWRTLQNALPPDEYLNDCIRFLAGEERVELPKGFSERIRLLGKYLQNHRCLLVLDNIETILKSGLQLGATSLEQGHGSYQAGYEGYGELFHFVGSNSSLQSCVLLTSRELPVEVEALEGNEVRVWHLSGIGLEEGRLILQERNLIGTEEEFNELVQMYSGNPLALKLAAGPISELFGGEIAEFLAERGAVIGDIYDLIDGQFHRLSAQERELIYWFALACEPVSLKDISRDIVRPVPKRLLLSALDSLRHRSMIESSSGARFTLQPVIMEYVTDVLVSKVCQEIENGEFEILASHALIKAQAKDHIRNNQVRLFLEPVIKLLLTSFGKIECERKLRNMLAYLREKRPQTPEYAAGNILNLLIQLKVDLTGYDFSNLCVRNAYLRDSYLQKVDFSYAQLENCVFTDTFGSILSIALGADETLTVAGTANGEVRLWHTHSGAPLGVCHGHEDWVRSVDISPDGTVALSGSDDQALRLWDTRTTQCLRILHGHENRIRSVVFLPDGKQALSAGDDMTIRLWNVYTGDCLKTLRGHTSRVWCVTRSTDGRLAASASSDYTVRLWDIESGECIHVFQGHKGRVNSVAFSPDGRLLASGGEDQVVRIWDIESGEMLRVFTGHTGRIWPVKFSPDGRMVASGSDDRSIRIWSIESGECVHTLHGHLNRVWSIVYSASGNSLVSGSDDQTIRMWNTGDGLCFKTLQGHSSRIRAVSFSSDGTKLISGSDDRSVRIWDVETGRNLRTLQGHSTWIYTVAYSPKGNLLASGSDDQTIRIWDPRTGYCIRTLAGHTNWVRSVAFNQDGSLLVSGSDDQTMRLWQVETGLCLGIVQQGLSRIWSVAFAPGSDLVAAGGEDTVVRVWKLDIPDYHCLFEMHGHTKRVRSVSFSPDGTLLASCSDDRTIRIWSVATGECIRVLRGHTLWIWSVAFSPDSRYIASGGDDNSVRLWDWKENQQIWASFEHARRIYSISYSPFGDMIASGSYDGTIKLWDVKTGNCLRSLQSERPYENMIIKGITGLSSAQKAMLRTLGAVEE</sequence>
<dbReference type="SUPFAM" id="SSF50998">
    <property type="entry name" value="Quinoprotein alcohol dehydrogenase-like"/>
    <property type="match status" value="1"/>
</dbReference>
<dbReference type="InterPro" id="IPR011047">
    <property type="entry name" value="Quinoprotein_ADH-like_sf"/>
</dbReference>
<dbReference type="OrthoDB" id="134579at2"/>
<dbReference type="Pfam" id="PF00805">
    <property type="entry name" value="Pentapeptide"/>
    <property type="match status" value="1"/>
</dbReference>
<dbReference type="InterPro" id="IPR001680">
    <property type="entry name" value="WD40_rpt"/>
</dbReference>
<dbReference type="Pfam" id="PF25173">
    <property type="entry name" value="Beta-prop_WDR3_1st"/>
    <property type="match status" value="1"/>
</dbReference>
<accession>A0A326U2Q8</accession>
<dbReference type="SUPFAM" id="SSF50978">
    <property type="entry name" value="WD40 repeat-like"/>
    <property type="match status" value="1"/>
</dbReference>